<keyword evidence="1" id="KW-1133">Transmembrane helix</keyword>
<keyword evidence="3" id="KW-1185">Reference proteome</keyword>
<accession>A0A2S8ADW3</accession>
<comment type="caution">
    <text evidence="2">The sequence shown here is derived from an EMBL/GenBank/DDBJ whole genome shotgun (WGS) entry which is preliminary data.</text>
</comment>
<feature type="transmembrane region" description="Helical" evidence="1">
    <location>
        <begin position="156"/>
        <end position="189"/>
    </location>
</feature>
<protein>
    <recommendedName>
        <fullName evidence="4">Glycosyltransferase RgtA/B/C/D-like domain-containing protein</fullName>
    </recommendedName>
</protein>
<feature type="transmembrane region" description="Helical" evidence="1">
    <location>
        <begin position="297"/>
        <end position="316"/>
    </location>
</feature>
<name>A0A2S8ADW3_9FLAO</name>
<evidence type="ECO:0000256" key="1">
    <source>
        <dbReference type="SAM" id="Phobius"/>
    </source>
</evidence>
<feature type="transmembrane region" description="Helical" evidence="1">
    <location>
        <begin position="117"/>
        <end position="150"/>
    </location>
</feature>
<dbReference type="Proteomes" id="UP000238042">
    <property type="component" value="Unassembled WGS sequence"/>
</dbReference>
<reference evidence="2 3" key="1">
    <citation type="submission" date="2018-02" db="EMBL/GenBank/DDBJ databases">
        <title>Genome sequences of Apibacter spp., gut symbionts of Asian honey bees.</title>
        <authorList>
            <person name="Kwong W.K."/>
            <person name="Steele M.I."/>
            <person name="Moran N.A."/>
        </authorList>
    </citation>
    <scope>NUCLEOTIDE SEQUENCE [LARGE SCALE GENOMIC DNA]</scope>
    <source>
        <strain evidence="3">wkB301</strain>
    </source>
</reference>
<evidence type="ECO:0000313" key="3">
    <source>
        <dbReference type="Proteomes" id="UP000238042"/>
    </source>
</evidence>
<feature type="transmembrane region" description="Helical" evidence="1">
    <location>
        <begin position="328"/>
        <end position="350"/>
    </location>
</feature>
<feature type="transmembrane region" description="Helical" evidence="1">
    <location>
        <begin position="196"/>
        <end position="213"/>
    </location>
</feature>
<proteinExistence type="predicted"/>
<dbReference type="OrthoDB" id="1376289at2"/>
<evidence type="ECO:0000313" key="2">
    <source>
        <dbReference type="EMBL" id="PQL93143.1"/>
    </source>
</evidence>
<dbReference type="EMBL" id="PSZM01000036">
    <property type="protein sequence ID" value="PQL93143.1"/>
    <property type="molecule type" value="Genomic_DNA"/>
</dbReference>
<dbReference type="AlphaFoldDB" id="A0A2S8ADW3"/>
<keyword evidence="1" id="KW-0812">Transmembrane</keyword>
<feature type="transmembrane region" description="Helical" evidence="1">
    <location>
        <begin position="79"/>
        <end position="105"/>
    </location>
</feature>
<feature type="transmembrane region" description="Helical" evidence="1">
    <location>
        <begin position="272"/>
        <end position="291"/>
    </location>
</feature>
<evidence type="ECO:0008006" key="4">
    <source>
        <dbReference type="Google" id="ProtNLM"/>
    </source>
</evidence>
<organism evidence="2 3">
    <name type="scientific">Apibacter adventoris</name>
    <dbReference type="NCBI Taxonomy" id="1679466"/>
    <lineage>
        <taxon>Bacteria</taxon>
        <taxon>Pseudomonadati</taxon>
        <taxon>Bacteroidota</taxon>
        <taxon>Flavobacteriia</taxon>
        <taxon>Flavobacteriales</taxon>
        <taxon>Weeksellaceae</taxon>
        <taxon>Apibacter</taxon>
    </lineage>
</organism>
<gene>
    <name evidence="2" type="ORF">C4S77_05655</name>
</gene>
<sequence length="528" mass="62210">MKTKLICSFILALLYLIINYYYIKVFNFEEDAYIMFRYVEMFVKGYGITFYPGGEHLEGATDFLWFILLSILNKVHIDVGIASIILNASGVFLITYIMSAVVLNVQDTRTVKILFPFSFLWILFIPIFAALGGFSVFLYSSIILLTVHLLNKEEKINWIPILSIIISLFRPDGVIFGVCFTFIGLYICVKEKRKQYIINMMIALIIGIIYFTWRYTYFRELLPLPLYVKQSNDVWLTVKLNIKVFFSWGSIAGVTLFLIYFILQKPQDKRKIFLLSIPIIIFFSILIFVYLSQNVSFRFQAPVMYIGYYLILNMLINLLRFKIKHKKLLIGLFYLVILLTTISTIRNLGWNYIYNRFTYMNNTFPIRFSEKILHDGDVIALTEAGRLPYWINKKVQIIDLVGLNTKYTAKNKTTKQYIEKVNPDIIMAFINTTYEGNKNVYWIEDPYIFKNSINISGIEKHDQAMIAVENFLLGHWKEYDVFFVKFWHSYPHVYAIKKSKKKSDILYNLLNESFNNYTSYFELKNLLK</sequence>
<keyword evidence="1" id="KW-0472">Membrane</keyword>
<dbReference type="RefSeq" id="WP_146106051.1">
    <property type="nucleotide sequence ID" value="NZ_PSZM01000036.1"/>
</dbReference>
<feature type="transmembrane region" description="Helical" evidence="1">
    <location>
        <begin position="245"/>
        <end position="263"/>
    </location>
</feature>
<feature type="transmembrane region" description="Helical" evidence="1">
    <location>
        <begin position="5"/>
        <end position="23"/>
    </location>
</feature>